<reference evidence="3 4" key="1">
    <citation type="submission" date="2018-12" db="EMBL/GenBank/DDBJ databases">
        <authorList>
            <consortium name="Pathogen Informatics"/>
        </authorList>
    </citation>
    <scope>NUCLEOTIDE SEQUENCE [LARGE SCALE GENOMIC DNA]</scope>
    <source>
        <strain evidence="3 4">NCTC13354</strain>
    </source>
</reference>
<accession>A0A448PD89</accession>
<dbReference type="KEGG" id="tbw:NCTC13354_00586"/>
<sequence>METTEWLTRLRDVWNDALDIVFPRSCAGCGQWDEDLCAQCAALFSTTWYRVDEQLPYLSHVDPEGGPDISPFPVFALADYAGAVAQAIVRWKNVADQRLDRAFSDVIGRTGVPQIPAQRGPATIVAAPSSGKRTRQGRFVAGVIAQALADHTGANYVNVLRRGRTGRVRGLEARGHKTRNVAVVHGAQLRGRDVVIVDDVVTTGATLAGASRAVKSAGGRVIASFALAATPNPR</sequence>
<dbReference type="Gene3D" id="3.40.50.2020">
    <property type="match status" value="1"/>
</dbReference>
<protein>
    <submittedName>
        <fullName evidence="3">DNA utilization protein GntX</fullName>
    </submittedName>
</protein>
<dbReference type="AlphaFoldDB" id="A0A448PD89"/>
<evidence type="ECO:0000313" key="4">
    <source>
        <dbReference type="Proteomes" id="UP000269542"/>
    </source>
</evidence>
<dbReference type="EMBL" id="LR134476">
    <property type="protein sequence ID" value="VEI12888.1"/>
    <property type="molecule type" value="Genomic_DNA"/>
</dbReference>
<dbReference type="InterPro" id="IPR029057">
    <property type="entry name" value="PRTase-like"/>
</dbReference>
<proteinExistence type="inferred from homology"/>
<dbReference type="PANTHER" id="PTHR47505:SF1">
    <property type="entry name" value="DNA UTILIZATION PROTEIN YHGH"/>
    <property type="match status" value="1"/>
</dbReference>
<dbReference type="OrthoDB" id="5242900at2"/>
<dbReference type="PANTHER" id="PTHR47505">
    <property type="entry name" value="DNA UTILIZATION PROTEIN YHGH"/>
    <property type="match status" value="1"/>
</dbReference>
<dbReference type="Proteomes" id="UP000269542">
    <property type="component" value="Chromosome"/>
</dbReference>
<comment type="similarity">
    <text evidence="1">Belongs to the ComF/GntX family.</text>
</comment>
<keyword evidence="4" id="KW-1185">Reference proteome</keyword>
<dbReference type="SUPFAM" id="SSF53271">
    <property type="entry name" value="PRTase-like"/>
    <property type="match status" value="1"/>
</dbReference>
<evidence type="ECO:0000256" key="1">
    <source>
        <dbReference type="ARBA" id="ARBA00008007"/>
    </source>
</evidence>
<dbReference type="InterPro" id="IPR051910">
    <property type="entry name" value="ComF/GntX_DNA_util-trans"/>
</dbReference>
<dbReference type="Pfam" id="PF00156">
    <property type="entry name" value="Pribosyltran"/>
    <property type="match status" value="1"/>
</dbReference>
<evidence type="ECO:0000259" key="2">
    <source>
        <dbReference type="Pfam" id="PF00156"/>
    </source>
</evidence>
<feature type="domain" description="Phosphoribosyltransferase" evidence="2">
    <location>
        <begin position="143"/>
        <end position="231"/>
    </location>
</feature>
<gene>
    <name evidence="3" type="ORF">NCTC13354_00586</name>
</gene>
<evidence type="ECO:0000313" key="3">
    <source>
        <dbReference type="EMBL" id="VEI12888.1"/>
    </source>
</evidence>
<dbReference type="RefSeq" id="WP_126416057.1">
    <property type="nucleotide sequence ID" value="NZ_LR134476.1"/>
</dbReference>
<name>A0A448PD89_9ACTO</name>
<dbReference type="InterPro" id="IPR000836">
    <property type="entry name" value="PRTase_dom"/>
</dbReference>
<organism evidence="3 4">
    <name type="scientific">Trueperella bialowiezensis</name>
    <dbReference type="NCBI Taxonomy" id="312285"/>
    <lineage>
        <taxon>Bacteria</taxon>
        <taxon>Bacillati</taxon>
        <taxon>Actinomycetota</taxon>
        <taxon>Actinomycetes</taxon>
        <taxon>Actinomycetales</taxon>
        <taxon>Actinomycetaceae</taxon>
        <taxon>Trueperella</taxon>
    </lineage>
</organism>